<dbReference type="EMBL" id="CP032050">
    <property type="protein sequence ID" value="AYN67662.1"/>
    <property type="molecule type" value="Genomic_DNA"/>
</dbReference>
<name>A0A3G2L5W8_9FLAO</name>
<dbReference type="Proteomes" id="UP000276309">
    <property type="component" value="Chromosome"/>
</dbReference>
<sequence length="118" mass="13991">MKHKSCTLSQTNNGLLVYCEQCKLYHLTFGQFYLELTRKELYYFGRFLKELDSEYWNHKLCDSVLKRKIPIPTQQANLALIVNDEELAELKSLVFFKDTKSKIDLIDFNNSHFNFAKN</sequence>
<dbReference type="KEGG" id="emar:D1013_09925"/>
<dbReference type="AlphaFoldDB" id="A0A3G2L5W8"/>
<dbReference type="InterPro" id="IPR046508">
    <property type="entry name" value="DUF6686"/>
</dbReference>
<dbReference type="Pfam" id="PF20391">
    <property type="entry name" value="DUF6686"/>
    <property type="match status" value="1"/>
</dbReference>
<keyword evidence="2" id="KW-1185">Reference proteome</keyword>
<dbReference type="RefSeq" id="WP_121848678.1">
    <property type="nucleotide sequence ID" value="NZ_CP032050.1"/>
</dbReference>
<dbReference type="OrthoDB" id="1145224at2"/>
<proteinExistence type="predicted"/>
<organism evidence="1 2">
    <name type="scientific">Euzebyella marina</name>
    <dbReference type="NCBI Taxonomy" id="1761453"/>
    <lineage>
        <taxon>Bacteria</taxon>
        <taxon>Pseudomonadati</taxon>
        <taxon>Bacteroidota</taxon>
        <taxon>Flavobacteriia</taxon>
        <taxon>Flavobacteriales</taxon>
        <taxon>Flavobacteriaceae</taxon>
        <taxon>Euzebyella</taxon>
    </lineage>
</organism>
<protein>
    <submittedName>
        <fullName evidence="1">Uncharacterized protein</fullName>
    </submittedName>
</protein>
<accession>A0A3G2L5W8</accession>
<reference evidence="1 2" key="1">
    <citation type="submission" date="2018-08" db="EMBL/GenBank/DDBJ databases">
        <title>The reduced genetic potential of extracellular carbohydrate catabolism in Euzebyella marina RN62, a Flavobacteriia bacterium isolated from the hadal water.</title>
        <authorList>
            <person name="Xue C."/>
        </authorList>
    </citation>
    <scope>NUCLEOTIDE SEQUENCE [LARGE SCALE GENOMIC DNA]</scope>
    <source>
        <strain evidence="1 2">RN62</strain>
    </source>
</reference>
<gene>
    <name evidence="1" type="ORF">D1013_09925</name>
</gene>
<evidence type="ECO:0000313" key="2">
    <source>
        <dbReference type="Proteomes" id="UP000276309"/>
    </source>
</evidence>
<evidence type="ECO:0000313" key="1">
    <source>
        <dbReference type="EMBL" id="AYN67662.1"/>
    </source>
</evidence>